<dbReference type="SUPFAM" id="SSF54211">
    <property type="entry name" value="Ribosomal protein S5 domain 2-like"/>
    <property type="match status" value="1"/>
</dbReference>
<evidence type="ECO:0000259" key="9">
    <source>
        <dbReference type="Pfam" id="PF00288"/>
    </source>
</evidence>
<dbReference type="InterPro" id="IPR000705">
    <property type="entry name" value="Galactokinase"/>
</dbReference>
<dbReference type="FunFam" id="3.30.70.890:FF:000001">
    <property type="entry name" value="Galactokinase"/>
    <property type="match status" value="1"/>
</dbReference>
<dbReference type="InterPro" id="IPR006204">
    <property type="entry name" value="GHMP_kinase_N_dom"/>
</dbReference>
<comment type="caution">
    <text evidence="12">The sequence shown here is derived from an EMBL/GenBank/DDBJ whole genome shotgun (WGS) entry which is preliminary data.</text>
</comment>
<dbReference type="Pfam" id="PF08544">
    <property type="entry name" value="GHMP_kinases_C"/>
    <property type="match status" value="1"/>
</dbReference>
<name>A0ABD6EB77_9BILA</name>
<sequence length="430" mass="47694">MSGKKPIKLMDDEETLSIKKMLLERCRTSFASHFDDVNGEFCASVAPGRVNLIGEHVDYCDGLVLPMAIPMYTMAYGRRAMDSNRGFSCVYSSNFKEKVSIHRPYDNRPPSLNSNFTSSAMAPSVIGEVQWASYVRGVLALYPHTVDVDMVIESTIPVGGGLSSSAALEMAVLFLIRQLTNLIDDDHLRLDDCAVLCRRAENLFAHVPCGIMDQMVIALARKDHALKIDCWNLTTESVPISSTAGICFLITDCGVRHELASSEYSKRRKSVDEALKKLEVKSWRDVSEGTLKARNNLFDFSQMDHALHVISETTRTTEAAIALLDNDFVKFGKLMTESHNSLRDRYRVSCAELDELVNLALSVDGVYGSRMTGGGFGGCTITLLRKSKVDEVKTTIKSKYSGKPTFYECRPVAGVERFPTNEEPILPPSE</sequence>
<feature type="domain" description="GHMP kinase N-terminal" evidence="9">
    <location>
        <begin position="146"/>
        <end position="219"/>
    </location>
</feature>
<evidence type="ECO:0000259" key="10">
    <source>
        <dbReference type="Pfam" id="PF08544"/>
    </source>
</evidence>
<dbReference type="Proteomes" id="UP001608902">
    <property type="component" value="Unassembled WGS sequence"/>
</dbReference>
<accession>A0ABD6EB77</accession>
<evidence type="ECO:0000256" key="1">
    <source>
        <dbReference type="ARBA" id="ARBA00006566"/>
    </source>
</evidence>
<gene>
    <name evidence="12" type="ORF">AB6A40_000646</name>
</gene>
<keyword evidence="3" id="KW-0479">Metal-binding</keyword>
<dbReference type="GO" id="GO:0046872">
    <property type="term" value="F:metal ion binding"/>
    <property type="evidence" value="ECO:0007669"/>
    <property type="project" value="UniProtKB-KW"/>
</dbReference>
<dbReference type="AlphaFoldDB" id="A0ABD6EB77"/>
<evidence type="ECO:0000313" key="13">
    <source>
        <dbReference type="Proteomes" id="UP001608902"/>
    </source>
</evidence>
<proteinExistence type="inferred from homology"/>
<evidence type="ECO:0000256" key="5">
    <source>
        <dbReference type="ARBA" id="ARBA00022777"/>
    </source>
</evidence>
<organism evidence="12 13">
    <name type="scientific">Gnathostoma spinigerum</name>
    <dbReference type="NCBI Taxonomy" id="75299"/>
    <lineage>
        <taxon>Eukaryota</taxon>
        <taxon>Metazoa</taxon>
        <taxon>Ecdysozoa</taxon>
        <taxon>Nematoda</taxon>
        <taxon>Chromadorea</taxon>
        <taxon>Rhabditida</taxon>
        <taxon>Spirurina</taxon>
        <taxon>Gnathostomatomorpha</taxon>
        <taxon>Gnathostomatoidea</taxon>
        <taxon>Gnathostomatidae</taxon>
        <taxon>Gnathostoma</taxon>
    </lineage>
</organism>
<dbReference type="PRINTS" id="PR00473">
    <property type="entry name" value="GALCTOKINASE"/>
</dbReference>
<keyword evidence="7" id="KW-0460">Magnesium</keyword>
<evidence type="ECO:0000256" key="8">
    <source>
        <dbReference type="ARBA" id="ARBA00023277"/>
    </source>
</evidence>
<evidence type="ECO:0000256" key="3">
    <source>
        <dbReference type="ARBA" id="ARBA00022723"/>
    </source>
</evidence>
<dbReference type="InterPro" id="IPR019741">
    <property type="entry name" value="Galactokinase_CS"/>
</dbReference>
<dbReference type="GO" id="GO:0005996">
    <property type="term" value="P:monosaccharide metabolic process"/>
    <property type="evidence" value="ECO:0007669"/>
    <property type="project" value="UniProtKB-ARBA"/>
</dbReference>
<keyword evidence="2" id="KW-0808">Transferase</keyword>
<dbReference type="Pfam" id="PF00288">
    <property type="entry name" value="GHMP_kinases_N"/>
    <property type="match status" value="1"/>
</dbReference>
<dbReference type="InterPro" id="IPR019539">
    <property type="entry name" value="GalKase_N"/>
</dbReference>
<evidence type="ECO:0000313" key="12">
    <source>
        <dbReference type="EMBL" id="MFH4973937.1"/>
    </source>
</evidence>
<dbReference type="PIRSF" id="PIRSF000530">
    <property type="entry name" value="Galactokinase"/>
    <property type="match status" value="1"/>
</dbReference>
<comment type="similarity">
    <text evidence="1">Belongs to the GHMP kinase family. GalK subfamily.</text>
</comment>
<dbReference type="GO" id="GO:0005524">
    <property type="term" value="F:ATP binding"/>
    <property type="evidence" value="ECO:0007669"/>
    <property type="project" value="UniProtKB-KW"/>
</dbReference>
<dbReference type="NCBIfam" id="TIGR00131">
    <property type="entry name" value="gal_kin"/>
    <property type="match status" value="1"/>
</dbReference>
<feature type="domain" description="GHMP kinase C-terminal" evidence="10">
    <location>
        <begin position="321"/>
        <end position="401"/>
    </location>
</feature>
<evidence type="ECO:0000256" key="4">
    <source>
        <dbReference type="ARBA" id="ARBA00022741"/>
    </source>
</evidence>
<evidence type="ECO:0008006" key="14">
    <source>
        <dbReference type="Google" id="ProtNLM"/>
    </source>
</evidence>
<dbReference type="PROSITE" id="PS00627">
    <property type="entry name" value="GHMP_KINASES_ATP"/>
    <property type="match status" value="1"/>
</dbReference>
<keyword evidence="5" id="KW-0418">Kinase</keyword>
<feature type="domain" description="Galactokinase N-terminal" evidence="11">
    <location>
        <begin position="29"/>
        <end position="78"/>
    </location>
</feature>
<dbReference type="PRINTS" id="PR00959">
    <property type="entry name" value="MEVGALKINASE"/>
</dbReference>
<dbReference type="Gene3D" id="3.30.230.10">
    <property type="match status" value="1"/>
</dbReference>
<dbReference type="InterPro" id="IPR006206">
    <property type="entry name" value="Mevalonate/galactokinase"/>
</dbReference>
<evidence type="ECO:0000259" key="11">
    <source>
        <dbReference type="Pfam" id="PF10509"/>
    </source>
</evidence>
<dbReference type="PROSITE" id="PS00106">
    <property type="entry name" value="GALACTOKINASE"/>
    <property type="match status" value="1"/>
</dbReference>
<dbReference type="InterPro" id="IPR020568">
    <property type="entry name" value="Ribosomal_Su5_D2-typ_SF"/>
</dbReference>
<dbReference type="SUPFAM" id="SSF55060">
    <property type="entry name" value="GHMP Kinase, C-terminal domain"/>
    <property type="match status" value="1"/>
</dbReference>
<reference evidence="12 13" key="1">
    <citation type="submission" date="2024-08" db="EMBL/GenBank/DDBJ databases">
        <title>Gnathostoma spinigerum genome.</title>
        <authorList>
            <person name="Gonzalez-Bertolin B."/>
            <person name="Monzon S."/>
            <person name="Zaballos A."/>
            <person name="Jimenez P."/>
            <person name="Dekumyoy P."/>
            <person name="Varona S."/>
            <person name="Cuesta I."/>
            <person name="Sumanam S."/>
            <person name="Adisakwattana P."/>
            <person name="Gasser R.B."/>
            <person name="Hernandez-Gonzalez A."/>
            <person name="Young N.D."/>
            <person name="Perteguer M.J."/>
        </authorList>
    </citation>
    <scope>NUCLEOTIDE SEQUENCE [LARGE SCALE GENOMIC DNA]</scope>
    <source>
        <strain evidence="12">AL3</strain>
        <tissue evidence="12">Liver</tissue>
    </source>
</reference>
<keyword evidence="4" id="KW-0547">Nucleotide-binding</keyword>
<dbReference type="InterPro" id="IPR013750">
    <property type="entry name" value="GHMP_kinase_C_dom"/>
</dbReference>
<dbReference type="InterPro" id="IPR014721">
    <property type="entry name" value="Ribsml_uS5_D2-typ_fold_subgr"/>
</dbReference>
<keyword evidence="8" id="KW-0119">Carbohydrate metabolism</keyword>
<evidence type="ECO:0000256" key="7">
    <source>
        <dbReference type="ARBA" id="ARBA00022842"/>
    </source>
</evidence>
<protein>
    <recommendedName>
        <fullName evidence="14">Galactokinase</fullName>
    </recommendedName>
</protein>
<dbReference type="Gene3D" id="3.30.70.890">
    <property type="entry name" value="GHMP kinase, C-terminal domain"/>
    <property type="match status" value="1"/>
</dbReference>
<dbReference type="GO" id="GO:0004335">
    <property type="term" value="F:galactokinase activity"/>
    <property type="evidence" value="ECO:0007669"/>
    <property type="project" value="UniProtKB-ARBA"/>
</dbReference>
<evidence type="ECO:0000256" key="6">
    <source>
        <dbReference type="ARBA" id="ARBA00022840"/>
    </source>
</evidence>
<evidence type="ECO:0000256" key="2">
    <source>
        <dbReference type="ARBA" id="ARBA00022679"/>
    </source>
</evidence>
<keyword evidence="6" id="KW-0067">ATP-binding</keyword>
<dbReference type="EMBL" id="JBGFUD010000193">
    <property type="protein sequence ID" value="MFH4973937.1"/>
    <property type="molecule type" value="Genomic_DNA"/>
</dbReference>
<dbReference type="PANTHER" id="PTHR10457:SF7">
    <property type="entry name" value="GALACTOKINASE-RELATED"/>
    <property type="match status" value="1"/>
</dbReference>
<dbReference type="Pfam" id="PF10509">
    <property type="entry name" value="GalKase_gal_bdg"/>
    <property type="match status" value="1"/>
</dbReference>
<dbReference type="InterPro" id="IPR036554">
    <property type="entry name" value="GHMP_kinase_C_sf"/>
</dbReference>
<keyword evidence="13" id="KW-1185">Reference proteome</keyword>
<dbReference type="PANTHER" id="PTHR10457">
    <property type="entry name" value="MEVALONATE KINASE/GALACTOKINASE"/>
    <property type="match status" value="1"/>
</dbReference>
<dbReference type="InterPro" id="IPR006203">
    <property type="entry name" value="GHMP_knse_ATP-bd_CS"/>
</dbReference>